<dbReference type="RefSeq" id="WP_097153903.1">
    <property type="nucleotide sequence ID" value="NZ_OBEL01000002.1"/>
</dbReference>
<dbReference type="FunFam" id="3.40.50.720:FF:000084">
    <property type="entry name" value="Short-chain dehydrogenase reductase"/>
    <property type="match status" value="1"/>
</dbReference>
<protein>
    <submittedName>
        <fullName evidence="3">NAD(P)-dependent dehydrogenase, short-chain alcohol dehydrogenase family</fullName>
    </submittedName>
</protein>
<organism evidence="3 4">
    <name type="scientific">Cohaesibacter gelatinilyticus</name>
    <dbReference type="NCBI Taxonomy" id="372072"/>
    <lineage>
        <taxon>Bacteria</taxon>
        <taxon>Pseudomonadati</taxon>
        <taxon>Pseudomonadota</taxon>
        <taxon>Alphaproteobacteria</taxon>
        <taxon>Hyphomicrobiales</taxon>
        <taxon>Cohaesibacteraceae</taxon>
    </lineage>
</organism>
<dbReference type="InterPro" id="IPR036291">
    <property type="entry name" value="NAD(P)-bd_dom_sf"/>
</dbReference>
<keyword evidence="4" id="KW-1185">Reference proteome</keyword>
<dbReference type="Pfam" id="PF13561">
    <property type="entry name" value="adh_short_C2"/>
    <property type="match status" value="1"/>
</dbReference>
<dbReference type="AlphaFoldDB" id="A0A285PCT1"/>
<dbReference type="PRINTS" id="PR00081">
    <property type="entry name" value="GDHRDH"/>
</dbReference>
<dbReference type="SUPFAM" id="SSF51735">
    <property type="entry name" value="NAD(P)-binding Rossmann-fold domains"/>
    <property type="match status" value="1"/>
</dbReference>
<gene>
    <name evidence="3" type="ORF">SAMN06265368_2655</name>
</gene>
<evidence type="ECO:0000313" key="4">
    <source>
        <dbReference type="Proteomes" id="UP000219439"/>
    </source>
</evidence>
<proteinExistence type="inferred from homology"/>
<reference evidence="3 4" key="1">
    <citation type="submission" date="2017-09" db="EMBL/GenBank/DDBJ databases">
        <authorList>
            <person name="Ehlers B."/>
            <person name="Leendertz F.H."/>
        </authorList>
    </citation>
    <scope>NUCLEOTIDE SEQUENCE [LARGE SCALE GENOMIC DNA]</scope>
    <source>
        <strain evidence="3 4">DSM 18289</strain>
    </source>
</reference>
<dbReference type="PRINTS" id="PR00080">
    <property type="entry name" value="SDRFAMILY"/>
</dbReference>
<name>A0A285PCT1_9HYPH</name>
<dbReference type="PROSITE" id="PS00061">
    <property type="entry name" value="ADH_SHORT"/>
    <property type="match status" value="1"/>
</dbReference>
<keyword evidence="2" id="KW-0560">Oxidoreductase</keyword>
<dbReference type="Gene3D" id="3.40.50.720">
    <property type="entry name" value="NAD(P)-binding Rossmann-like Domain"/>
    <property type="match status" value="1"/>
</dbReference>
<evidence type="ECO:0000313" key="3">
    <source>
        <dbReference type="EMBL" id="SNZ19565.1"/>
    </source>
</evidence>
<dbReference type="EMBL" id="OBEL01000002">
    <property type="protein sequence ID" value="SNZ19565.1"/>
    <property type="molecule type" value="Genomic_DNA"/>
</dbReference>
<evidence type="ECO:0000256" key="2">
    <source>
        <dbReference type="ARBA" id="ARBA00023002"/>
    </source>
</evidence>
<dbReference type="InterPro" id="IPR002347">
    <property type="entry name" value="SDR_fam"/>
</dbReference>
<accession>A0A285PCT1</accession>
<dbReference type="OrthoDB" id="9803333at2"/>
<dbReference type="Proteomes" id="UP000219439">
    <property type="component" value="Unassembled WGS sequence"/>
</dbReference>
<dbReference type="PANTHER" id="PTHR43639">
    <property type="entry name" value="OXIDOREDUCTASE, SHORT-CHAIN DEHYDROGENASE/REDUCTASE FAMILY (AFU_ORTHOLOGUE AFUA_5G02870)"/>
    <property type="match status" value="1"/>
</dbReference>
<dbReference type="PANTHER" id="PTHR43639:SF1">
    <property type="entry name" value="SHORT-CHAIN DEHYDROGENASE_REDUCTASE FAMILY PROTEIN"/>
    <property type="match status" value="1"/>
</dbReference>
<comment type="similarity">
    <text evidence="1">Belongs to the short-chain dehydrogenases/reductases (SDR) family.</text>
</comment>
<dbReference type="InterPro" id="IPR020904">
    <property type="entry name" value="Sc_DH/Rdtase_CS"/>
</dbReference>
<evidence type="ECO:0000256" key="1">
    <source>
        <dbReference type="ARBA" id="ARBA00006484"/>
    </source>
</evidence>
<sequence>MTLSAKKIALITGASKGIGAATALTFAKDGYDVCVNYKSDLKGAQQTVAQCEAEGVRAIAVQGDVADQDAVKAMFVTCDEALGPVTCLVNNAGIIGGSTSITDLKKETLYATFEANLFGSIYCLQEAAKRMRADEGGAGGCVVNMSSVAASVGSPGEYIHYAASKGAVETMTIGAGKELGLVGVRVCAIRVGTTQTDMHQREGNPDRPAMIAAATPLGRIAQPTDIAEAAVWLASDKAGFVSGTILTVAGGLLP</sequence>
<dbReference type="GO" id="GO:0016491">
    <property type="term" value="F:oxidoreductase activity"/>
    <property type="evidence" value="ECO:0007669"/>
    <property type="project" value="UniProtKB-KW"/>
</dbReference>
<dbReference type="CDD" id="cd05233">
    <property type="entry name" value="SDR_c"/>
    <property type="match status" value="1"/>
</dbReference>